<gene>
    <name evidence="1" type="ORF">GCM10011402_36010</name>
</gene>
<reference evidence="2" key="1">
    <citation type="journal article" date="2019" name="Int. J. Syst. Evol. Microbiol.">
        <title>The Global Catalogue of Microorganisms (GCM) 10K type strain sequencing project: providing services to taxonomists for standard genome sequencing and annotation.</title>
        <authorList>
            <consortium name="The Broad Institute Genomics Platform"/>
            <consortium name="The Broad Institute Genome Sequencing Center for Infectious Disease"/>
            <person name="Wu L."/>
            <person name="Ma J."/>
        </authorList>
    </citation>
    <scope>NUCLEOTIDE SEQUENCE [LARGE SCALE GENOMIC DNA]</scope>
    <source>
        <strain evidence="2">CGMCC 1.15419</strain>
    </source>
</reference>
<sequence length="147" mass="17106">MVLSSEERLREKLRKIEALYAGAATAGEKTAAGAAAERIRRQFEAISRTEQAEEFKFSITDPWSRQLFIALCRRYGMKPFRYPRMHRQTVMVRAPASFVHVTLWPEFEELSRALTSHLDDITKKIIREEVHEATQDADEISEPRQLR</sequence>
<organism evidence="1 2">
    <name type="scientific">Paracoccus acridae</name>
    <dbReference type="NCBI Taxonomy" id="1795310"/>
    <lineage>
        <taxon>Bacteria</taxon>
        <taxon>Pseudomonadati</taxon>
        <taxon>Pseudomonadota</taxon>
        <taxon>Alphaproteobacteria</taxon>
        <taxon>Rhodobacterales</taxon>
        <taxon>Paracoccaceae</taxon>
        <taxon>Paracoccus</taxon>
    </lineage>
</organism>
<dbReference type="Proteomes" id="UP000640509">
    <property type="component" value="Unassembled WGS sequence"/>
</dbReference>
<evidence type="ECO:0000313" key="2">
    <source>
        <dbReference type="Proteomes" id="UP000640509"/>
    </source>
</evidence>
<keyword evidence="2" id="KW-1185">Reference proteome</keyword>
<dbReference type="RefSeq" id="WP_188717018.1">
    <property type="nucleotide sequence ID" value="NZ_BMIV01000027.1"/>
</dbReference>
<evidence type="ECO:0000313" key="1">
    <source>
        <dbReference type="EMBL" id="GGF80165.1"/>
    </source>
</evidence>
<name>A0ABQ1VME7_9RHOB</name>
<dbReference type="EMBL" id="BMIV01000027">
    <property type="protein sequence ID" value="GGF80165.1"/>
    <property type="molecule type" value="Genomic_DNA"/>
</dbReference>
<proteinExistence type="predicted"/>
<accession>A0ABQ1VME7</accession>
<protein>
    <submittedName>
        <fullName evidence="1">Uncharacterized protein</fullName>
    </submittedName>
</protein>
<comment type="caution">
    <text evidence="1">The sequence shown here is derived from an EMBL/GenBank/DDBJ whole genome shotgun (WGS) entry which is preliminary data.</text>
</comment>